<feature type="domain" description="Tim10-like" evidence="5">
    <location>
        <begin position="17"/>
        <end position="77"/>
    </location>
</feature>
<keyword evidence="11" id="KW-1185">Reference proteome</keyword>
<dbReference type="EMBL" id="CAJOBF010000153">
    <property type="protein sequence ID" value="CAF3760181.1"/>
    <property type="molecule type" value="Genomic_DNA"/>
</dbReference>
<dbReference type="AlphaFoldDB" id="A0A818YR80"/>
<dbReference type="Proteomes" id="UP000681720">
    <property type="component" value="Unassembled WGS sequence"/>
</dbReference>
<evidence type="ECO:0000256" key="4">
    <source>
        <dbReference type="ARBA" id="ARBA00023242"/>
    </source>
</evidence>
<gene>
    <name evidence="9" type="ORF">BYL167_LOCUS46129</name>
    <name evidence="8" type="ORF">GIL414_LOCUS44251</name>
    <name evidence="7" type="ORF">OVN521_LOCUS19309</name>
    <name evidence="6" type="ORF">UXM345_LOCUS2516</name>
</gene>
<proteinExistence type="predicted"/>
<dbReference type="InterPro" id="IPR029055">
    <property type="entry name" value="Ntn_hydrolases_N"/>
</dbReference>
<keyword evidence="4" id="KW-0539">Nucleus</keyword>
<organism evidence="6 10">
    <name type="scientific">Rotaria magnacalcarata</name>
    <dbReference type="NCBI Taxonomy" id="392030"/>
    <lineage>
        <taxon>Eukaryota</taxon>
        <taxon>Metazoa</taxon>
        <taxon>Spiralia</taxon>
        <taxon>Gnathifera</taxon>
        <taxon>Rotifera</taxon>
        <taxon>Eurotatoria</taxon>
        <taxon>Bdelloidea</taxon>
        <taxon>Philodinida</taxon>
        <taxon>Philodinidae</taxon>
        <taxon>Rotaria</taxon>
    </lineage>
</organism>
<dbReference type="EMBL" id="CAJOBJ010133057">
    <property type="protein sequence ID" value="CAF4730414.1"/>
    <property type="molecule type" value="Genomic_DNA"/>
</dbReference>
<keyword evidence="2" id="KW-0963">Cytoplasm</keyword>
<dbReference type="GO" id="GO:0005634">
    <property type="term" value="C:nucleus"/>
    <property type="evidence" value="ECO:0007669"/>
    <property type="project" value="UniProtKB-SubCell"/>
</dbReference>
<evidence type="ECO:0000259" key="5">
    <source>
        <dbReference type="Pfam" id="PF02953"/>
    </source>
</evidence>
<evidence type="ECO:0000313" key="10">
    <source>
        <dbReference type="Proteomes" id="UP000663842"/>
    </source>
</evidence>
<protein>
    <recommendedName>
        <fullName evidence="5">Tim10-like domain-containing protein</fullName>
    </recommendedName>
</protein>
<dbReference type="GO" id="GO:0005839">
    <property type="term" value="C:proteasome core complex"/>
    <property type="evidence" value="ECO:0007669"/>
    <property type="project" value="InterPro"/>
</dbReference>
<name>A0A818YR80_9BILA</name>
<dbReference type="EMBL" id="CAJOBG010003625">
    <property type="protein sequence ID" value="CAF4073083.1"/>
    <property type="molecule type" value="Genomic_DNA"/>
</dbReference>
<dbReference type="PANTHER" id="PTHR32194:SF2">
    <property type="entry name" value="PROTEASOME SUBUNIT BETA TYPE-1"/>
    <property type="match status" value="1"/>
</dbReference>
<evidence type="ECO:0000256" key="2">
    <source>
        <dbReference type="ARBA" id="ARBA00022490"/>
    </source>
</evidence>
<keyword evidence="3" id="KW-0647">Proteasome</keyword>
<dbReference type="GO" id="GO:0005737">
    <property type="term" value="C:cytoplasm"/>
    <property type="evidence" value="ECO:0007669"/>
    <property type="project" value="TreeGrafter"/>
</dbReference>
<evidence type="ECO:0000256" key="3">
    <source>
        <dbReference type="ARBA" id="ARBA00022942"/>
    </source>
</evidence>
<evidence type="ECO:0000313" key="9">
    <source>
        <dbReference type="EMBL" id="CAF4751887.1"/>
    </source>
</evidence>
<sequence>MDLSGAGNIGDPQLASFIEQENQKQRFQTVVHSLTDQCWEICGPSISSRLDGKTETCLAHCVERFIDSSNYIINKLGQEGAAAVASMKSNEFSSSTDFSLGSPDMGLQTPDFSSDYNSSTGQQEKKNSSWKFCISYSFDWITLLDILKKAKQMVESIIGIRGKDFVLLAQDANTTKYGILNMKFDTNRLFKLSEHCAMLAAGEPGDVVQFAEYVGKNIQLYKMINGIELSPHACANFTRHEMATSLRSRNSFLANLVLGGFSTNERDQQRVQLYSIDYLGAMISANVVAHGFCQFFALGIGDRLWKEDLSVEEALAMLQIMVNELGKRMAAYPHCVFVRIIDAKGIRVLENMYPEKMHVAKPTEGDLQTTADMMDIHS</sequence>
<dbReference type="InterPro" id="IPR004217">
    <property type="entry name" value="Tim10-like"/>
</dbReference>
<evidence type="ECO:0000313" key="8">
    <source>
        <dbReference type="EMBL" id="CAF4730414.1"/>
    </source>
</evidence>
<dbReference type="PANTHER" id="PTHR32194">
    <property type="entry name" value="METALLOPROTEASE TLDD"/>
    <property type="match status" value="1"/>
</dbReference>
<evidence type="ECO:0000313" key="7">
    <source>
        <dbReference type="EMBL" id="CAF4073083.1"/>
    </source>
</evidence>
<dbReference type="Gene3D" id="3.60.20.10">
    <property type="entry name" value="Glutamine Phosphoribosylpyrophosphate, subunit 1, domain 1"/>
    <property type="match status" value="1"/>
</dbReference>
<evidence type="ECO:0000313" key="11">
    <source>
        <dbReference type="Proteomes" id="UP000663866"/>
    </source>
</evidence>
<dbReference type="GO" id="GO:0010498">
    <property type="term" value="P:proteasomal protein catabolic process"/>
    <property type="evidence" value="ECO:0007669"/>
    <property type="project" value="InterPro"/>
</dbReference>
<comment type="caution">
    <text evidence="6">The sequence shown here is derived from an EMBL/GenBank/DDBJ whole genome shotgun (WGS) entry which is preliminary data.</text>
</comment>
<dbReference type="Gene3D" id="1.10.287.810">
    <property type="entry name" value="Mitochondrial import inner membrane translocase subunit tim13 like domains"/>
    <property type="match status" value="1"/>
</dbReference>
<dbReference type="SUPFAM" id="SSF144122">
    <property type="entry name" value="Tim10-like"/>
    <property type="match status" value="1"/>
</dbReference>
<dbReference type="Proteomes" id="UP000681967">
    <property type="component" value="Unassembled WGS sequence"/>
</dbReference>
<dbReference type="CDD" id="cd03758">
    <property type="entry name" value="proteasome_beta_type_2"/>
    <property type="match status" value="1"/>
</dbReference>
<dbReference type="SUPFAM" id="SSF56235">
    <property type="entry name" value="N-terminal nucleophile aminohydrolases (Ntn hydrolases)"/>
    <property type="match status" value="1"/>
</dbReference>
<evidence type="ECO:0000313" key="6">
    <source>
        <dbReference type="EMBL" id="CAF3760181.1"/>
    </source>
</evidence>
<reference evidence="6" key="1">
    <citation type="submission" date="2021-02" db="EMBL/GenBank/DDBJ databases">
        <authorList>
            <person name="Nowell W R."/>
        </authorList>
    </citation>
    <scope>NUCLEOTIDE SEQUENCE</scope>
</reference>
<dbReference type="Pfam" id="PF00227">
    <property type="entry name" value="Proteasome"/>
    <property type="match status" value="1"/>
</dbReference>
<comment type="subcellular location">
    <subcellularLocation>
        <location evidence="1">Nucleus</location>
    </subcellularLocation>
</comment>
<dbReference type="InterPro" id="IPR023333">
    <property type="entry name" value="Proteasome_suB-type"/>
</dbReference>
<dbReference type="InterPro" id="IPR035427">
    <property type="entry name" value="Tim10-like_dom_sf"/>
</dbReference>
<dbReference type="Proteomes" id="UP000663842">
    <property type="component" value="Unassembled WGS sequence"/>
</dbReference>
<dbReference type="Pfam" id="PF02953">
    <property type="entry name" value="zf-Tim10_DDP"/>
    <property type="match status" value="1"/>
</dbReference>
<accession>A0A818YR80</accession>
<dbReference type="Proteomes" id="UP000663866">
    <property type="component" value="Unassembled WGS sequence"/>
</dbReference>
<evidence type="ECO:0000256" key="1">
    <source>
        <dbReference type="ARBA" id="ARBA00004123"/>
    </source>
</evidence>
<dbReference type="InterPro" id="IPR035206">
    <property type="entry name" value="Proteasome_beta2"/>
</dbReference>
<dbReference type="EMBL" id="CAJOBH010129856">
    <property type="protein sequence ID" value="CAF4751887.1"/>
    <property type="molecule type" value="Genomic_DNA"/>
</dbReference>
<dbReference type="InterPro" id="IPR001353">
    <property type="entry name" value="Proteasome_sua/b"/>
</dbReference>